<evidence type="ECO:0000256" key="4">
    <source>
        <dbReference type="PROSITE-ProRule" id="PRU00175"/>
    </source>
</evidence>
<accession>A2XT15</accession>
<dbReference type="PROSITE" id="PS50089">
    <property type="entry name" value="ZF_RING_2"/>
    <property type="match status" value="1"/>
</dbReference>
<dbReference type="InterPro" id="IPR013083">
    <property type="entry name" value="Znf_RING/FYVE/PHD"/>
</dbReference>
<dbReference type="PANTHER" id="PTHR42647:SF72">
    <property type="entry name" value="EF-HAND CALCIUM-BINDING DOMAIN-CONTAINING PROTEIN 4A"/>
    <property type="match status" value="1"/>
</dbReference>
<evidence type="ECO:0000256" key="1">
    <source>
        <dbReference type="ARBA" id="ARBA00022723"/>
    </source>
</evidence>
<keyword evidence="2 4" id="KW-0863">Zinc-finger</keyword>
<dbReference type="FunFam" id="3.30.40.10:FF:000633">
    <property type="entry name" value="Putative BOI-related E3 ubiquitin-protein ligase 2"/>
    <property type="match status" value="1"/>
</dbReference>
<dbReference type="HOGENOM" id="CLU_038018_1_0_1"/>
<evidence type="ECO:0000313" key="8">
    <source>
        <dbReference type="Proteomes" id="UP000007015"/>
    </source>
</evidence>
<dbReference type="GO" id="GO:0004842">
    <property type="term" value="F:ubiquitin-protein transferase activity"/>
    <property type="evidence" value="ECO:0007669"/>
    <property type="project" value="TreeGrafter"/>
</dbReference>
<evidence type="ECO:0000256" key="3">
    <source>
        <dbReference type="ARBA" id="ARBA00022833"/>
    </source>
</evidence>
<dbReference type="InterPro" id="IPR001841">
    <property type="entry name" value="Znf_RING"/>
</dbReference>
<keyword evidence="5" id="KW-0175">Coiled coil</keyword>
<dbReference type="Gene3D" id="3.30.40.10">
    <property type="entry name" value="Zinc/RING finger domain, C3HC4 (zinc finger)"/>
    <property type="match status" value="1"/>
</dbReference>
<dbReference type="PANTHER" id="PTHR42647">
    <property type="entry name" value="SBP (S-RIBONUCLEASE BINDING PROTEIN) FAMILY PROTEIN"/>
    <property type="match status" value="1"/>
</dbReference>
<feature type="domain" description="RING-type" evidence="6">
    <location>
        <begin position="285"/>
        <end position="319"/>
    </location>
</feature>
<organism evidence="7 8">
    <name type="scientific">Oryza sativa subsp. indica</name>
    <name type="common">Rice</name>
    <dbReference type="NCBI Taxonomy" id="39946"/>
    <lineage>
        <taxon>Eukaryota</taxon>
        <taxon>Viridiplantae</taxon>
        <taxon>Streptophyta</taxon>
        <taxon>Embryophyta</taxon>
        <taxon>Tracheophyta</taxon>
        <taxon>Spermatophyta</taxon>
        <taxon>Magnoliopsida</taxon>
        <taxon>Liliopsida</taxon>
        <taxon>Poales</taxon>
        <taxon>Poaceae</taxon>
        <taxon>BOP clade</taxon>
        <taxon>Oryzoideae</taxon>
        <taxon>Oryzeae</taxon>
        <taxon>Oryzinae</taxon>
        <taxon>Oryza</taxon>
        <taxon>Oryza sativa</taxon>
    </lineage>
</organism>
<reference evidence="7 8" key="1">
    <citation type="journal article" date="2005" name="PLoS Biol.">
        <title>The genomes of Oryza sativa: a history of duplications.</title>
        <authorList>
            <person name="Yu J."/>
            <person name="Wang J."/>
            <person name="Lin W."/>
            <person name="Li S."/>
            <person name="Li H."/>
            <person name="Zhou J."/>
            <person name="Ni P."/>
            <person name="Dong W."/>
            <person name="Hu S."/>
            <person name="Zeng C."/>
            <person name="Zhang J."/>
            <person name="Zhang Y."/>
            <person name="Li R."/>
            <person name="Xu Z."/>
            <person name="Li S."/>
            <person name="Li X."/>
            <person name="Zheng H."/>
            <person name="Cong L."/>
            <person name="Lin L."/>
            <person name="Yin J."/>
            <person name="Geng J."/>
            <person name="Li G."/>
            <person name="Shi J."/>
            <person name="Liu J."/>
            <person name="Lv H."/>
            <person name="Li J."/>
            <person name="Wang J."/>
            <person name="Deng Y."/>
            <person name="Ran L."/>
            <person name="Shi X."/>
            <person name="Wang X."/>
            <person name="Wu Q."/>
            <person name="Li C."/>
            <person name="Ren X."/>
            <person name="Wang J."/>
            <person name="Wang X."/>
            <person name="Li D."/>
            <person name="Liu D."/>
            <person name="Zhang X."/>
            <person name="Ji Z."/>
            <person name="Zhao W."/>
            <person name="Sun Y."/>
            <person name="Zhang Z."/>
            <person name="Bao J."/>
            <person name="Han Y."/>
            <person name="Dong L."/>
            <person name="Ji J."/>
            <person name="Chen P."/>
            <person name="Wu S."/>
            <person name="Liu J."/>
            <person name="Xiao Y."/>
            <person name="Bu D."/>
            <person name="Tan J."/>
            <person name="Yang L."/>
            <person name="Ye C."/>
            <person name="Zhang J."/>
            <person name="Xu J."/>
            <person name="Zhou Y."/>
            <person name="Yu Y."/>
            <person name="Zhang B."/>
            <person name="Zhuang S."/>
            <person name="Wei H."/>
            <person name="Liu B."/>
            <person name="Lei M."/>
            <person name="Yu H."/>
            <person name="Li Y."/>
            <person name="Xu H."/>
            <person name="Wei S."/>
            <person name="He X."/>
            <person name="Fang L."/>
            <person name="Zhang Z."/>
            <person name="Zhang Y."/>
            <person name="Huang X."/>
            <person name="Su Z."/>
            <person name="Tong W."/>
            <person name="Li J."/>
            <person name="Tong Z."/>
            <person name="Li S."/>
            <person name="Ye J."/>
            <person name="Wang L."/>
            <person name="Fang L."/>
            <person name="Lei T."/>
            <person name="Chen C."/>
            <person name="Chen H."/>
            <person name="Xu Z."/>
            <person name="Li H."/>
            <person name="Huang H."/>
            <person name="Zhang F."/>
            <person name="Xu H."/>
            <person name="Li N."/>
            <person name="Zhao C."/>
            <person name="Li S."/>
            <person name="Dong L."/>
            <person name="Huang Y."/>
            <person name="Li L."/>
            <person name="Xi Y."/>
            <person name="Qi Q."/>
            <person name="Li W."/>
            <person name="Zhang B."/>
            <person name="Hu W."/>
            <person name="Zhang Y."/>
            <person name="Tian X."/>
            <person name="Jiao Y."/>
            <person name="Liang X."/>
            <person name="Jin J."/>
            <person name="Gao L."/>
            <person name="Zheng W."/>
            <person name="Hao B."/>
            <person name="Liu S."/>
            <person name="Wang W."/>
            <person name="Yuan L."/>
            <person name="Cao M."/>
            <person name="McDermott J."/>
            <person name="Samudrala R."/>
            <person name="Wang J."/>
            <person name="Wong G.K."/>
            <person name="Yang H."/>
        </authorList>
    </citation>
    <scope>NUCLEOTIDE SEQUENCE [LARGE SCALE GENOMIC DNA]</scope>
    <source>
        <strain evidence="8">cv. 93-11</strain>
    </source>
</reference>
<protein>
    <recommendedName>
        <fullName evidence="6">RING-type domain-containing protein</fullName>
    </recommendedName>
</protein>
<dbReference type="AlphaFoldDB" id="A2XT15"/>
<evidence type="ECO:0000259" key="6">
    <source>
        <dbReference type="PROSITE" id="PS50089"/>
    </source>
</evidence>
<dbReference type="Pfam" id="PF13920">
    <property type="entry name" value="zf-C3HC4_3"/>
    <property type="match status" value="1"/>
</dbReference>
<keyword evidence="3" id="KW-0862">Zinc</keyword>
<dbReference type="EMBL" id="CM000129">
    <property type="protein sequence ID" value="EAY93975.1"/>
    <property type="molecule type" value="Genomic_DNA"/>
</dbReference>
<keyword evidence="1" id="KW-0479">Metal-binding</keyword>
<dbReference type="Gramene" id="BGIOSGA015161-TA">
    <property type="protein sequence ID" value="BGIOSGA015161-PA"/>
    <property type="gene ID" value="BGIOSGA015161"/>
</dbReference>
<sequence>MAVQAQRLAQAFPYDLHAAASGGALFLDELAGECAPPMAAVEGIGGAVVFGGDNGEYGFVERKRPRVAAGLLEDQRAVLAHAMAAPLQGILPFGDVAGRAACAGAASTSGRRMAGAGGISQGLLSQLYHHGVEIDALVRLELWEEGFSVNRGLPCLCLAERMRAGLEEAQRRHVRALVAAAARATTGRVRAAEAELERARCRNAELEEKLRQVSAEGQAWMGVAKSHEAVAAGLRATLDQLLLQSPCAAAAAASAGEGDAEDAHSCCFETPAAAADVAVSTATSCKACRVAEASVLLLPCRHLCLCGACEAAADACPVCAATKNASVHVLLS</sequence>
<gene>
    <name evidence="7" type="ORF">OsI_15752</name>
</gene>
<feature type="coiled-coil region" evidence="5">
    <location>
        <begin position="182"/>
        <end position="216"/>
    </location>
</feature>
<evidence type="ECO:0000256" key="2">
    <source>
        <dbReference type="ARBA" id="ARBA00022771"/>
    </source>
</evidence>
<proteinExistence type="predicted"/>
<dbReference type="Proteomes" id="UP000007015">
    <property type="component" value="Chromosome 4"/>
</dbReference>
<name>A2XT15_ORYSI</name>
<dbReference type="CDD" id="cd16649">
    <property type="entry name" value="mRING-HC-C3HC5_CGRF1-like"/>
    <property type="match status" value="1"/>
</dbReference>
<keyword evidence="8" id="KW-1185">Reference proteome</keyword>
<dbReference type="GO" id="GO:0008270">
    <property type="term" value="F:zinc ion binding"/>
    <property type="evidence" value="ECO:0007669"/>
    <property type="project" value="UniProtKB-KW"/>
</dbReference>
<evidence type="ECO:0000256" key="5">
    <source>
        <dbReference type="SAM" id="Coils"/>
    </source>
</evidence>
<dbReference type="STRING" id="39946.A2XT15"/>
<evidence type="ECO:0000313" key="7">
    <source>
        <dbReference type="EMBL" id="EAY93975.1"/>
    </source>
</evidence>
<dbReference type="OMA" id="EYAGCAP"/>